<dbReference type="EMBL" id="CP104003">
    <property type="protein sequence ID" value="UWM56062.1"/>
    <property type="molecule type" value="Genomic_DNA"/>
</dbReference>
<evidence type="ECO:0000313" key="1">
    <source>
        <dbReference type="EMBL" id="UWM56062.1"/>
    </source>
</evidence>
<organism evidence="1 2">
    <name type="scientific">Salinirubellus salinus</name>
    <dbReference type="NCBI Taxonomy" id="1364945"/>
    <lineage>
        <taxon>Archaea</taxon>
        <taxon>Methanobacteriati</taxon>
        <taxon>Methanobacteriota</taxon>
        <taxon>Stenosarchaea group</taxon>
        <taxon>Halobacteria</taxon>
        <taxon>Halobacteriales</taxon>
        <taxon>Natronomonadaceae</taxon>
        <taxon>Salinirubellus</taxon>
    </lineage>
</organism>
<dbReference type="KEGG" id="ssai:N0B31_07160"/>
<dbReference type="Proteomes" id="UP001057580">
    <property type="component" value="Chromosome"/>
</dbReference>
<name>A0A9E7R5Q7_9EURY</name>
<reference evidence="1" key="1">
    <citation type="submission" date="2022-09" db="EMBL/GenBank/DDBJ databases">
        <title>Diverse halophilic archaea isolated from saline environments.</title>
        <authorList>
            <person name="Cui H.-L."/>
        </authorList>
    </citation>
    <scope>NUCLEOTIDE SEQUENCE</scope>
    <source>
        <strain evidence="1">ZS-35-S2</strain>
    </source>
</reference>
<dbReference type="GeneID" id="74942188"/>
<sequence length="102" mass="11818">MTDWPHDPDGEEGSEGMRKYGMAILAKKLDEEEDFPLKAADYVENYGDHPVRLNYETVVSVADIFEYVDEDEFDEMVEFHKAMGRAMRRGGIWDVMPEDIPK</sequence>
<dbReference type="Pfam" id="PF19098">
    <property type="entry name" value="DUF5785"/>
    <property type="match status" value="1"/>
</dbReference>
<gene>
    <name evidence="1" type="ORF">N0B31_07160</name>
</gene>
<proteinExistence type="predicted"/>
<accession>A0A9E7R5Q7</accession>
<keyword evidence="2" id="KW-1185">Reference proteome</keyword>
<dbReference type="AlphaFoldDB" id="A0A9E7R5Q7"/>
<dbReference type="InterPro" id="IPR043903">
    <property type="entry name" value="DUF5785"/>
</dbReference>
<evidence type="ECO:0000313" key="2">
    <source>
        <dbReference type="Proteomes" id="UP001057580"/>
    </source>
</evidence>
<protein>
    <submittedName>
        <fullName evidence="1">DUF5785 family protein</fullName>
    </submittedName>
</protein>
<dbReference type="RefSeq" id="WP_260595182.1">
    <property type="nucleotide sequence ID" value="NZ_CP104003.1"/>
</dbReference>